<evidence type="ECO:0000256" key="2">
    <source>
        <dbReference type="ARBA" id="ARBA00010792"/>
    </source>
</evidence>
<feature type="transmembrane region" description="Helical" evidence="7">
    <location>
        <begin position="63"/>
        <end position="90"/>
    </location>
</feature>
<dbReference type="EMBL" id="JADKYB010000016">
    <property type="protein sequence ID" value="MBM9508250.1"/>
    <property type="molecule type" value="Genomic_DNA"/>
</dbReference>
<comment type="similarity">
    <text evidence="2 7">Belongs to the DedA family.</text>
</comment>
<keyword evidence="3 7" id="KW-1003">Cell membrane</keyword>
<proteinExistence type="inferred from homology"/>
<organism evidence="10 11">
    <name type="scientific">Actinacidiphila acididurans</name>
    <dbReference type="NCBI Taxonomy" id="2784346"/>
    <lineage>
        <taxon>Bacteria</taxon>
        <taxon>Bacillati</taxon>
        <taxon>Actinomycetota</taxon>
        <taxon>Actinomycetes</taxon>
        <taxon>Kitasatosporales</taxon>
        <taxon>Streptomycetaceae</taxon>
        <taxon>Actinacidiphila</taxon>
    </lineage>
</organism>
<evidence type="ECO:0000256" key="5">
    <source>
        <dbReference type="ARBA" id="ARBA00022989"/>
    </source>
</evidence>
<name>A0ABS2U143_9ACTN</name>
<accession>A0ABS2U143</accession>
<evidence type="ECO:0000313" key="11">
    <source>
        <dbReference type="Proteomes" id="UP000749040"/>
    </source>
</evidence>
<comment type="caution">
    <text evidence="10">The sequence shown here is derived from an EMBL/GenBank/DDBJ whole genome shotgun (WGS) entry which is preliminary data.</text>
</comment>
<keyword evidence="4 7" id="KW-0812">Transmembrane</keyword>
<reference evidence="10 11" key="1">
    <citation type="submission" date="2021-01" db="EMBL/GenBank/DDBJ databases">
        <title>Streptomyces acididurans sp. nov., isolated from a peat swamp forest soil.</title>
        <authorList>
            <person name="Chantavorakit T."/>
            <person name="Duangmal K."/>
        </authorList>
    </citation>
    <scope>NUCLEOTIDE SEQUENCE [LARGE SCALE GENOMIC DNA]</scope>
    <source>
        <strain evidence="10 11">KK5PA1</strain>
    </source>
</reference>
<keyword evidence="5 7" id="KW-1133">Transmembrane helix</keyword>
<evidence type="ECO:0000313" key="10">
    <source>
        <dbReference type="EMBL" id="MBM9508250.1"/>
    </source>
</evidence>
<dbReference type="RefSeq" id="WP_205360110.1">
    <property type="nucleotide sequence ID" value="NZ_JADKYB010000016.1"/>
</dbReference>
<dbReference type="Proteomes" id="UP000749040">
    <property type="component" value="Unassembled WGS sequence"/>
</dbReference>
<comment type="subcellular location">
    <subcellularLocation>
        <location evidence="1 7">Cell membrane</location>
        <topology evidence="1 7">Multi-pass membrane protein</topology>
    </subcellularLocation>
</comment>
<feature type="compositionally biased region" description="Pro residues" evidence="8">
    <location>
        <begin position="217"/>
        <end position="226"/>
    </location>
</feature>
<keyword evidence="11" id="KW-1185">Reference proteome</keyword>
<dbReference type="PANTHER" id="PTHR30353:SF0">
    <property type="entry name" value="TRANSMEMBRANE PROTEIN"/>
    <property type="match status" value="1"/>
</dbReference>
<gene>
    <name evidence="10" type="ORF">ITX44_27575</name>
</gene>
<evidence type="ECO:0000256" key="8">
    <source>
        <dbReference type="SAM" id="MobiDB-lite"/>
    </source>
</evidence>
<evidence type="ECO:0000259" key="9">
    <source>
        <dbReference type="Pfam" id="PF09335"/>
    </source>
</evidence>
<feature type="region of interest" description="Disordered" evidence="8">
    <location>
        <begin position="205"/>
        <end position="233"/>
    </location>
</feature>
<feature type="domain" description="VTT" evidence="9">
    <location>
        <begin position="44"/>
        <end position="169"/>
    </location>
</feature>
<dbReference type="InterPro" id="IPR032818">
    <property type="entry name" value="DedA-like"/>
</dbReference>
<dbReference type="InterPro" id="IPR032816">
    <property type="entry name" value="VTT_dom"/>
</dbReference>
<evidence type="ECO:0000256" key="4">
    <source>
        <dbReference type="ARBA" id="ARBA00022692"/>
    </source>
</evidence>
<dbReference type="PANTHER" id="PTHR30353">
    <property type="entry name" value="INNER MEMBRANE PROTEIN DEDA-RELATED"/>
    <property type="match status" value="1"/>
</dbReference>
<feature type="transmembrane region" description="Helical" evidence="7">
    <location>
        <begin position="181"/>
        <end position="202"/>
    </location>
</feature>
<protein>
    <submittedName>
        <fullName evidence="10">DedA family protein</fullName>
    </submittedName>
</protein>
<evidence type="ECO:0000256" key="7">
    <source>
        <dbReference type="RuleBase" id="RU367016"/>
    </source>
</evidence>
<feature type="transmembrane region" description="Helical" evidence="7">
    <location>
        <begin position="149"/>
        <end position="169"/>
    </location>
</feature>
<dbReference type="Pfam" id="PF09335">
    <property type="entry name" value="VTT_dom"/>
    <property type="match status" value="1"/>
</dbReference>
<evidence type="ECO:0000256" key="1">
    <source>
        <dbReference type="ARBA" id="ARBA00004651"/>
    </source>
</evidence>
<sequence length="233" mass="24206">MAPHAVLAAGWLDGGSLLSRFGAWAVLVVVFAETGVPVLGALLPGDTLLLPAGLLCAPHALGGVRLSLSVVLLCAAAGSVAGAQTGFLLGRRGARSTAGRRPWAGLERAEAWFERYGPRRAVVLGRFVPVVRTLIHPVAGLLGMPTRSFTLWQAAAGVLWSQSLVLAGYALGATGRSGSTYLVPAVAVAVAAGLAPPAWQWLRTRRATRRKPTTDTPLPPSVPPTPESRCCAR</sequence>
<keyword evidence="6 7" id="KW-0472">Membrane</keyword>
<feature type="transmembrane region" description="Helical" evidence="7">
    <location>
        <begin position="21"/>
        <end position="43"/>
    </location>
</feature>
<evidence type="ECO:0000256" key="6">
    <source>
        <dbReference type="ARBA" id="ARBA00023136"/>
    </source>
</evidence>
<evidence type="ECO:0000256" key="3">
    <source>
        <dbReference type="ARBA" id="ARBA00022475"/>
    </source>
</evidence>